<sequence>MRPLLITDCDEVLLHMVKHFGVWLGETHAIDFHLGGADFADSMKRRDGSPPPTRDEMWALLGGFFPAEMHRQTLVPHAAEGLARLSREADVVVLTNLQDECRTARIEQLAAFGIDHRVECNQGGKGEPVARLVDEYKPSVAVFVDDLAVHHDSVARHAPGVFRLHMIAEPALAANVPPAPAAHARIDDWREAADWIEARFAAGLTADALASTEPA</sequence>
<accession>A0A840FFL4</accession>
<gene>
    <name evidence="1" type="ORF">GGQ80_003616</name>
</gene>
<evidence type="ECO:0000313" key="1">
    <source>
        <dbReference type="EMBL" id="MBB4155691.1"/>
    </source>
</evidence>
<evidence type="ECO:0000313" key="2">
    <source>
        <dbReference type="Proteomes" id="UP000529795"/>
    </source>
</evidence>
<dbReference type="InterPro" id="IPR023214">
    <property type="entry name" value="HAD_sf"/>
</dbReference>
<proteinExistence type="predicted"/>
<dbReference type="Gene3D" id="3.40.50.1000">
    <property type="entry name" value="HAD superfamily/HAD-like"/>
    <property type="match status" value="1"/>
</dbReference>
<dbReference type="Proteomes" id="UP000529795">
    <property type="component" value="Unassembled WGS sequence"/>
</dbReference>
<organism evidence="1 2">
    <name type="scientific">Sphingomonas jinjuensis</name>
    <dbReference type="NCBI Taxonomy" id="535907"/>
    <lineage>
        <taxon>Bacteria</taxon>
        <taxon>Pseudomonadati</taxon>
        <taxon>Pseudomonadota</taxon>
        <taxon>Alphaproteobacteria</taxon>
        <taxon>Sphingomonadales</taxon>
        <taxon>Sphingomonadaceae</taxon>
        <taxon>Sphingomonas</taxon>
    </lineage>
</organism>
<evidence type="ECO:0008006" key="3">
    <source>
        <dbReference type="Google" id="ProtNLM"/>
    </source>
</evidence>
<dbReference type="AlphaFoldDB" id="A0A840FFL4"/>
<dbReference type="InterPro" id="IPR036412">
    <property type="entry name" value="HAD-like_sf"/>
</dbReference>
<keyword evidence="2" id="KW-1185">Reference proteome</keyword>
<reference evidence="1 2" key="1">
    <citation type="submission" date="2020-08" db="EMBL/GenBank/DDBJ databases">
        <title>Genomic Encyclopedia of Type Strains, Phase IV (KMG-IV): sequencing the most valuable type-strain genomes for metagenomic binning, comparative biology and taxonomic classification.</title>
        <authorList>
            <person name="Goeker M."/>
        </authorList>
    </citation>
    <scope>NUCLEOTIDE SEQUENCE [LARGE SCALE GENOMIC DNA]</scope>
    <source>
        <strain evidence="1 2">YC6723</strain>
    </source>
</reference>
<name>A0A840FFL4_9SPHN</name>
<comment type="caution">
    <text evidence="1">The sequence shown here is derived from an EMBL/GenBank/DDBJ whole genome shotgun (WGS) entry which is preliminary data.</text>
</comment>
<protein>
    <recommendedName>
        <fullName evidence="3">HAD family hydrolase</fullName>
    </recommendedName>
</protein>
<dbReference type="RefSeq" id="WP_183987401.1">
    <property type="nucleotide sequence ID" value="NZ_JACIEV010000020.1"/>
</dbReference>
<dbReference type="SUPFAM" id="SSF56784">
    <property type="entry name" value="HAD-like"/>
    <property type="match status" value="1"/>
</dbReference>
<dbReference type="EMBL" id="JACIEV010000020">
    <property type="protein sequence ID" value="MBB4155691.1"/>
    <property type="molecule type" value="Genomic_DNA"/>
</dbReference>